<dbReference type="AlphaFoldDB" id="A0A8H7VQK0"/>
<dbReference type="SUPFAM" id="SSF51735">
    <property type="entry name" value="NAD(P)-binding Rossmann-fold domains"/>
    <property type="match status" value="1"/>
</dbReference>
<dbReference type="PANTHER" id="PTHR44229:SF4">
    <property type="entry name" value="15-HYDROXYPROSTAGLANDIN DEHYDROGENASE [NAD(+)]"/>
    <property type="match status" value="1"/>
</dbReference>
<gene>
    <name evidence="3" type="ORF">INT45_011796</name>
</gene>
<evidence type="ECO:0000256" key="1">
    <source>
        <dbReference type="ARBA" id="ARBA00006484"/>
    </source>
</evidence>
<dbReference type="OrthoDB" id="5840532at2759"/>
<name>A0A8H7VQK0_9FUNG</name>
<proteinExistence type="inferred from homology"/>
<dbReference type="PRINTS" id="PR00081">
    <property type="entry name" value="GDHRDH"/>
</dbReference>
<keyword evidence="4" id="KW-1185">Reference proteome</keyword>
<protein>
    <recommendedName>
        <fullName evidence="5">NAD(P)-binding protein</fullName>
    </recommendedName>
</protein>
<evidence type="ECO:0000313" key="4">
    <source>
        <dbReference type="Proteomes" id="UP000646827"/>
    </source>
</evidence>
<evidence type="ECO:0000256" key="2">
    <source>
        <dbReference type="ARBA" id="ARBA00023002"/>
    </source>
</evidence>
<dbReference type="PANTHER" id="PTHR44229">
    <property type="entry name" value="15-HYDROXYPROSTAGLANDIN DEHYDROGENASE [NAD(+)]"/>
    <property type="match status" value="1"/>
</dbReference>
<reference evidence="3 4" key="1">
    <citation type="submission" date="2020-12" db="EMBL/GenBank/DDBJ databases">
        <title>Metabolic potential, ecology and presence of endohyphal bacteria is reflected in genomic diversity of Mucoromycotina.</title>
        <authorList>
            <person name="Muszewska A."/>
            <person name="Okrasinska A."/>
            <person name="Steczkiewicz K."/>
            <person name="Drgas O."/>
            <person name="Orlowska M."/>
            <person name="Perlinska-Lenart U."/>
            <person name="Aleksandrzak-Piekarczyk T."/>
            <person name="Szatraj K."/>
            <person name="Zielenkiewicz U."/>
            <person name="Pilsyk S."/>
            <person name="Malc E."/>
            <person name="Mieczkowski P."/>
            <person name="Kruszewska J.S."/>
            <person name="Biernat P."/>
            <person name="Pawlowska J."/>
        </authorList>
    </citation>
    <scope>NUCLEOTIDE SEQUENCE [LARGE SCALE GENOMIC DNA]</scope>
    <source>
        <strain evidence="3 4">CBS 142.35</strain>
    </source>
</reference>
<dbReference type="InterPro" id="IPR002347">
    <property type="entry name" value="SDR_fam"/>
</dbReference>
<dbReference type="EMBL" id="JAEPRB010000032">
    <property type="protein sequence ID" value="KAG2225113.1"/>
    <property type="molecule type" value="Genomic_DNA"/>
</dbReference>
<accession>A0A8H7VQK0</accession>
<dbReference type="GO" id="GO:0005737">
    <property type="term" value="C:cytoplasm"/>
    <property type="evidence" value="ECO:0007669"/>
    <property type="project" value="TreeGrafter"/>
</dbReference>
<dbReference type="Proteomes" id="UP000646827">
    <property type="component" value="Unassembled WGS sequence"/>
</dbReference>
<dbReference type="Pfam" id="PF00106">
    <property type="entry name" value="adh_short"/>
    <property type="match status" value="1"/>
</dbReference>
<dbReference type="GO" id="GO:0016616">
    <property type="term" value="F:oxidoreductase activity, acting on the CH-OH group of donors, NAD or NADP as acceptor"/>
    <property type="evidence" value="ECO:0007669"/>
    <property type="project" value="TreeGrafter"/>
</dbReference>
<dbReference type="InterPro" id="IPR036291">
    <property type="entry name" value="NAD(P)-bd_dom_sf"/>
</dbReference>
<evidence type="ECO:0000313" key="3">
    <source>
        <dbReference type="EMBL" id="KAG2225113.1"/>
    </source>
</evidence>
<organism evidence="3 4">
    <name type="scientific">Circinella minor</name>
    <dbReference type="NCBI Taxonomy" id="1195481"/>
    <lineage>
        <taxon>Eukaryota</taxon>
        <taxon>Fungi</taxon>
        <taxon>Fungi incertae sedis</taxon>
        <taxon>Mucoromycota</taxon>
        <taxon>Mucoromycotina</taxon>
        <taxon>Mucoromycetes</taxon>
        <taxon>Mucorales</taxon>
        <taxon>Lichtheimiaceae</taxon>
        <taxon>Circinella</taxon>
    </lineage>
</organism>
<keyword evidence="2" id="KW-0560">Oxidoreductase</keyword>
<sequence length="312" mass="34091">MTADNSDPYKSKIAVITGGSRGIGYHVSSALVDRGTKVVIGSRKEEQGQKVAKEFNERLGREVAVFLRTDVTRYDDLKALFALAESKFGGVDYLCIFDIRKIAIMNAGVVGDKNTCGAFSPLNDENDMFIQNINIGGVIKGNKVALLHMAKQDKSGVIINTSSMAGLYTTKGTPQYNASKSAVNGWTAALNADVYSALNIRVNAVSPCYVETDILNDLPDEFSTRKMIELSSKSSMENCVSAFLHIIEDSNINGEILGVWPEPLGFRIEPKLPMHPELVPSKEILDYVPEYSEAQDKMNKEKAAEAIKRAGI</sequence>
<dbReference type="Gene3D" id="3.40.50.720">
    <property type="entry name" value="NAD(P)-binding Rossmann-like Domain"/>
    <property type="match status" value="1"/>
</dbReference>
<comment type="similarity">
    <text evidence="1">Belongs to the short-chain dehydrogenases/reductases (SDR) family.</text>
</comment>
<evidence type="ECO:0008006" key="5">
    <source>
        <dbReference type="Google" id="ProtNLM"/>
    </source>
</evidence>
<comment type="caution">
    <text evidence="3">The sequence shown here is derived from an EMBL/GenBank/DDBJ whole genome shotgun (WGS) entry which is preliminary data.</text>
</comment>